<dbReference type="RefSeq" id="WP_073788615.1">
    <property type="nucleotide sequence ID" value="NZ_CP108638.1"/>
</dbReference>
<comment type="caution">
    <text evidence="2">The sequence shown here is derived from an EMBL/GenBank/DDBJ whole genome shotgun (WGS) entry which is preliminary data.</text>
</comment>
<dbReference type="Gene3D" id="1.10.1200.10">
    <property type="entry name" value="ACP-like"/>
    <property type="match status" value="1"/>
</dbReference>
<feature type="domain" description="Carrier" evidence="1">
    <location>
        <begin position="1"/>
        <end position="78"/>
    </location>
</feature>
<dbReference type="PROSITE" id="PS50075">
    <property type="entry name" value="CARRIER"/>
    <property type="match status" value="1"/>
</dbReference>
<keyword evidence="3" id="KW-1185">Reference proteome</keyword>
<evidence type="ECO:0000313" key="3">
    <source>
        <dbReference type="Proteomes" id="UP000186455"/>
    </source>
</evidence>
<evidence type="ECO:0000313" key="2">
    <source>
        <dbReference type="EMBL" id="OKH94091.1"/>
    </source>
</evidence>
<evidence type="ECO:0000259" key="1">
    <source>
        <dbReference type="PROSITE" id="PS50075"/>
    </source>
</evidence>
<organism evidence="2 3">
    <name type="scientific">Streptomyces uncialis</name>
    <dbReference type="NCBI Taxonomy" id="1048205"/>
    <lineage>
        <taxon>Bacteria</taxon>
        <taxon>Bacillati</taxon>
        <taxon>Actinomycetota</taxon>
        <taxon>Actinomycetes</taxon>
        <taxon>Kitasatosporales</taxon>
        <taxon>Streptomycetaceae</taxon>
        <taxon>Streptomyces</taxon>
    </lineage>
</organism>
<dbReference type="EMBL" id="LFBV01000003">
    <property type="protein sequence ID" value="OKH94091.1"/>
    <property type="molecule type" value="Genomic_DNA"/>
</dbReference>
<dbReference type="AlphaFoldDB" id="A0A1Q4V8B7"/>
<dbReference type="InterPro" id="IPR009081">
    <property type="entry name" value="PP-bd_ACP"/>
</dbReference>
<dbReference type="InterPro" id="IPR036736">
    <property type="entry name" value="ACP-like_sf"/>
</dbReference>
<reference evidence="2 3" key="1">
    <citation type="submission" date="2015-06" db="EMBL/GenBank/DDBJ databases">
        <title>Cloning and characterization of the uncialamcin biosynthetic gene cluster.</title>
        <authorList>
            <person name="Yan X."/>
            <person name="Huang T."/>
            <person name="Ge H."/>
            <person name="Shen B."/>
        </authorList>
    </citation>
    <scope>NUCLEOTIDE SEQUENCE [LARGE SCALE GENOMIC DNA]</scope>
    <source>
        <strain evidence="2 3">DCA2648</strain>
    </source>
</reference>
<dbReference type="SUPFAM" id="SSF47336">
    <property type="entry name" value="ACP-like"/>
    <property type="match status" value="1"/>
</dbReference>
<accession>A0A1Q4V8B7</accession>
<gene>
    <name evidence="2" type="ORF">AB852_15730</name>
</gene>
<protein>
    <submittedName>
        <fullName evidence="2">Acyl carrier protein</fullName>
    </submittedName>
</protein>
<dbReference type="STRING" id="1048205.AB852_15730"/>
<name>A0A1Q4V8B7_9ACTN</name>
<sequence length="87" mass="9725">MGDTTADRIRTFIEGRFPQAPITETEDIFSLGYINSLFAMELVMHVEKTFAVTVPNSELRIDNFRTVKAITELVDRLLAATPAGGHR</sequence>
<dbReference type="Proteomes" id="UP000186455">
    <property type="component" value="Unassembled WGS sequence"/>
</dbReference>
<dbReference type="Pfam" id="PF00550">
    <property type="entry name" value="PP-binding"/>
    <property type="match status" value="1"/>
</dbReference>
<proteinExistence type="predicted"/>